<accession>A0A097R195</accession>
<sequence length="361" mass="39604">MERESQSAHSGLIAALQGRMSEVNVYRFCQLLERVAPEKPALGSTASPHDDPVRFRPHPGMGFPVSELKSLESDEFHPERPPTVRTTFLGLYGVDSPLPTSYLDDIAQRREGHEALEAFLDIFNHRIFTQFYRIWRKYSYPATFQSGGTDETSQCLLGLIGLGIPGTSSHIATPVSRFLALLSVMRLPTRTAEGVMALVRLLAPNTTAVVTPHDRQQIVLKQPAGLGQTQRVNLSQRAVLGATGTDVNTQLLLTLHTTDLTEAKGWLPGGQLHTDLMVLLRVYLGWRCNARLKLVLPTAMLPPPVLGKTPVQLGLTGLLGLHAAAPAALALPNEITVNLGHYQGLQPNTANREVKHVNFRF</sequence>
<reference evidence="1 2" key="1">
    <citation type="journal article" date="2014" name="Gut Pathog.">
        <title>Gene clusters of Hafnia alvei strain FB1 important in survival and pathogenesis: a draft genome perspective.</title>
        <authorList>
            <person name="Tan J.Y."/>
            <person name="Yin W.F."/>
            <person name="Chan K.G."/>
        </authorList>
    </citation>
    <scope>NUCLEOTIDE SEQUENCE [LARGE SCALE GENOMIC DNA]</scope>
    <source>
        <strain evidence="1 2">FB1</strain>
    </source>
</reference>
<dbReference type="eggNOG" id="COG3520">
    <property type="taxonomic scope" value="Bacteria"/>
</dbReference>
<name>A0A097R195_HAFAL</name>
<keyword evidence="2" id="KW-1185">Reference proteome</keyword>
<protein>
    <submittedName>
        <fullName evidence="1">Type VI secretion protein</fullName>
    </submittedName>
</protein>
<dbReference type="InterPro" id="IPR010732">
    <property type="entry name" value="T6SS_TssG-like"/>
</dbReference>
<proteinExistence type="predicted"/>
<dbReference type="HOGENOM" id="CLU_048238_2_0_6"/>
<dbReference type="PATRIC" id="fig|1453496.5.peg.1758"/>
<dbReference type="AlphaFoldDB" id="A0A097R195"/>
<dbReference type="PANTHER" id="PTHR35564">
    <property type="match status" value="1"/>
</dbReference>
<dbReference type="OrthoDB" id="1523296at2"/>
<dbReference type="Proteomes" id="UP000029986">
    <property type="component" value="Chromosome"/>
</dbReference>
<dbReference type="EMBL" id="CP009706">
    <property type="protein sequence ID" value="AIU72480.1"/>
    <property type="molecule type" value="Genomic_DNA"/>
</dbReference>
<evidence type="ECO:0000313" key="2">
    <source>
        <dbReference type="Proteomes" id="UP000029986"/>
    </source>
</evidence>
<gene>
    <name evidence="1" type="ORF">AT03_08800</name>
</gene>
<evidence type="ECO:0000313" key="1">
    <source>
        <dbReference type="EMBL" id="AIU72480.1"/>
    </source>
</evidence>
<dbReference type="Pfam" id="PF06996">
    <property type="entry name" value="T6SS_TssG"/>
    <property type="match status" value="1"/>
</dbReference>
<dbReference type="KEGG" id="hav:AT03_08800"/>
<organism evidence="1 2">
    <name type="scientific">Hafnia alvei FB1</name>
    <dbReference type="NCBI Taxonomy" id="1453496"/>
    <lineage>
        <taxon>Bacteria</taxon>
        <taxon>Pseudomonadati</taxon>
        <taxon>Pseudomonadota</taxon>
        <taxon>Gammaproteobacteria</taxon>
        <taxon>Enterobacterales</taxon>
        <taxon>Hafniaceae</taxon>
        <taxon>Hafnia</taxon>
    </lineage>
</organism>
<dbReference type="RefSeq" id="WP_025801649.1">
    <property type="nucleotide sequence ID" value="NZ_CP009706.1"/>
</dbReference>
<dbReference type="PANTHER" id="PTHR35564:SF3">
    <property type="entry name" value="TYPE VI SECRETION SYSTEM BASEPLATE SUBUNIT TSSG"/>
    <property type="match status" value="1"/>
</dbReference>
<dbReference type="NCBIfam" id="TIGR03347">
    <property type="entry name" value="VI_chp_1"/>
    <property type="match status" value="1"/>
</dbReference>